<organism evidence="15 16">
    <name type="scientific">Dothidotthia symphoricarpi CBS 119687</name>
    <dbReference type="NCBI Taxonomy" id="1392245"/>
    <lineage>
        <taxon>Eukaryota</taxon>
        <taxon>Fungi</taxon>
        <taxon>Dikarya</taxon>
        <taxon>Ascomycota</taxon>
        <taxon>Pezizomycotina</taxon>
        <taxon>Dothideomycetes</taxon>
        <taxon>Pleosporomycetidae</taxon>
        <taxon>Pleosporales</taxon>
        <taxon>Dothidotthiaceae</taxon>
        <taxon>Dothidotthia</taxon>
    </lineage>
</organism>
<dbReference type="EMBL" id="ML977506">
    <property type="protein sequence ID" value="KAF2129686.1"/>
    <property type="molecule type" value="Genomic_DNA"/>
</dbReference>
<sequence length="638" mass="69806">MRSALLATLASLATIKGVHAHPASQVSRTLSRRGVDLDAFRMVVKTEYKNATEVDLDPTIPTLRARATAEETATELVQTTAPGATFRLVNDHYVGTNGVAHYYFKQTANGLDIDNADFNVNIGRNGKVFSFGNSFFKGDIPSLPTVGKRDTTDPADALKSAVNILQLPISAGSATAEPKAEADTFAIKQTTGSLNEPEARLVYVQAADGSLKLTWRIETDIASNWLLTYVDATSGKEVHAVVDYAADDSYQVYPWGINDPTEGQRVYVEDPFDSSASEFGWNSDGTDWFKTTRGNNAAAQTNWENKQTDLLSLPRPVARDLKFHYPYSLNETDYHKYANASVTQLFYTGNTYHDLLHTLGFNEQAGNFEINNNGGGGVGNDFVYLNAQDGSGVNNANFATPPDGQAARMRMYIWTSTVPVRDCSFEAGVVIHEYTHGLSNRLTGGPKNSGCLSMLESGGMGEGWSDFYATAIRLKKSDTRKTDYALGAWVSGNPAGIRNYLYSTSMTTNPQTYQSVELYSRVHPIGGIWASMLYEVLWNLIDKHGKNDGPKPDFDENDVPTDGRYLAMKIVMDGMSLQPCNPNFVQARDAIIDADWLLTGGANACPLWTAFAKRGLGEGARYQVTGRLDSFKIPNDAC</sequence>
<dbReference type="PRINTS" id="PR00999">
    <property type="entry name" value="FUNGALYSIN"/>
</dbReference>
<dbReference type="Pfam" id="PF02128">
    <property type="entry name" value="Peptidase_M36"/>
    <property type="match status" value="1"/>
</dbReference>
<evidence type="ECO:0000256" key="7">
    <source>
        <dbReference type="ARBA" id="ARBA00022801"/>
    </source>
</evidence>
<evidence type="ECO:0000313" key="15">
    <source>
        <dbReference type="EMBL" id="KAF2129686.1"/>
    </source>
</evidence>
<dbReference type="GO" id="GO:0004222">
    <property type="term" value="F:metalloendopeptidase activity"/>
    <property type="evidence" value="ECO:0007669"/>
    <property type="project" value="InterPro"/>
</dbReference>
<feature type="signal peptide" evidence="13">
    <location>
        <begin position="1"/>
        <end position="20"/>
    </location>
</feature>
<keyword evidence="4 13" id="KW-0645">Protease</keyword>
<evidence type="ECO:0000313" key="16">
    <source>
        <dbReference type="Proteomes" id="UP000799771"/>
    </source>
</evidence>
<gene>
    <name evidence="15" type="ORF">P153DRAFT_291316</name>
</gene>
<dbReference type="EC" id="3.4.24.-" evidence="13"/>
<evidence type="ECO:0000256" key="9">
    <source>
        <dbReference type="ARBA" id="ARBA00023049"/>
    </source>
</evidence>
<feature type="active site" evidence="11">
    <location>
        <position position="433"/>
    </location>
</feature>
<name>A0A6A6ADP8_9PLEO</name>
<dbReference type="GO" id="GO:0005576">
    <property type="term" value="C:extracellular region"/>
    <property type="evidence" value="ECO:0007669"/>
    <property type="project" value="UniProtKB-SubCell"/>
</dbReference>
<dbReference type="Proteomes" id="UP000799771">
    <property type="component" value="Unassembled WGS sequence"/>
</dbReference>
<evidence type="ECO:0000256" key="11">
    <source>
        <dbReference type="PIRSR" id="PIRSR601842-1"/>
    </source>
</evidence>
<dbReference type="OrthoDB" id="3227768at2759"/>
<dbReference type="Gene3D" id="1.10.390.10">
    <property type="entry name" value="Neutral Protease Domain 2"/>
    <property type="match status" value="1"/>
</dbReference>
<feature type="chain" id="PRO_5025718342" description="Extracellular metalloproteinase" evidence="13">
    <location>
        <begin position="21"/>
        <end position="638"/>
    </location>
</feature>
<keyword evidence="9 13" id="KW-0482">Metalloprotease</keyword>
<feature type="binding site" evidence="12">
    <location>
        <position position="436"/>
    </location>
    <ligand>
        <name>Zn(2+)</name>
        <dbReference type="ChEBI" id="CHEBI:29105"/>
        <note>catalytic</note>
    </ligand>
</feature>
<reference evidence="15" key="1">
    <citation type="journal article" date="2020" name="Stud. Mycol.">
        <title>101 Dothideomycetes genomes: a test case for predicting lifestyles and emergence of pathogens.</title>
        <authorList>
            <person name="Haridas S."/>
            <person name="Albert R."/>
            <person name="Binder M."/>
            <person name="Bloem J."/>
            <person name="Labutti K."/>
            <person name="Salamov A."/>
            <person name="Andreopoulos B."/>
            <person name="Baker S."/>
            <person name="Barry K."/>
            <person name="Bills G."/>
            <person name="Bluhm B."/>
            <person name="Cannon C."/>
            <person name="Castanera R."/>
            <person name="Culley D."/>
            <person name="Daum C."/>
            <person name="Ezra D."/>
            <person name="Gonzalez J."/>
            <person name="Henrissat B."/>
            <person name="Kuo A."/>
            <person name="Liang C."/>
            <person name="Lipzen A."/>
            <person name="Lutzoni F."/>
            <person name="Magnuson J."/>
            <person name="Mondo S."/>
            <person name="Nolan M."/>
            <person name="Ohm R."/>
            <person name="Pangilinan J."/>
            <person name="Park H.-J."/>
            <person name="Ramirez L."/>
            <person name="Alfaro M."/>
            <person name="Sun H."/>
            <person name="Tritt A."/>
            <person name="Yoshinaga Y."/>
            <person name="Zwiers L.-H."/>
            <person name="Turgeon B."/>
            <person name="Goodwin S."/>
            <person name="Spatafora J."/>
            <person name="Crous P."/>
            <person name="Grigoriev I."/>
        </authorList>
    </citation>
    <scope>NUCLEOTIDE SEQUENCE</scope>
    <source>
        <strain evidence="15">CBS 119687</strain>
    </source>
</reference>
<feature type="binding site" evidence="12">
    <location>
        <position position="247"/>
    </location>
    <ligand>
        <name>Zn(2+)</name>
        <dbReference type="ChEBI" id="CHEBI:29105"/>
        <note>catalytic</note>
    </ligand>
</feature>
<evidence type="ECO:0000256" key="5">
    <source>
        <dbReference type="ARBA" id="ARBA00022723"/>
    </source>
</evidence>
<feature type="binding site" evidence="12">
    <location>
        <position position="462"/>
    </location>
    <ligand>
        <name>Zn(2+)</name>
        <dbReference type="ChEBI" id="CHEBI:29105"/>
        <note>catalytic</note>
    </ligand>
</feature>
<dbReference type="GO" id="GO:0006508">
    <property type="term" value="P:proteolysis"/>
    <property type="evidence" value="ECO:0007669"/>
    <property type="project" value="UniProtKB-KW"/>
</dbReference>
<dbReference type="Pfam" id="PF07504">
    <property type="entry name" value="FTP"/>
    <property type="match status" value="1"/>
</dbReference>
<dbReference type="RefSeq" id="XP_033524075.1">
    <property type="nucleotide sequence ID" value="XM_033663763.1"/>
</dbReference>
<comment type="cofactor">
    <cofactor evidence="12">
        <name>Zn(2+)</name>
        <dbReference type="ChEBI" id="CHEBI:29105"/>
    </cofactor>
    <text evidence="12">Binds 1 zinc ion per subunit.</text>
</comment>
<keyword evidence="16" id="KW-1185">Reference proteome</keyword>
<evidence type="ECO:0000256" key="4">
    <source>
        <dbReference type="ARBA" id="ARBA00022670"/>
    </source>
</evidence>
<dbReference type="InterPro" id="IPR001842">
    <property type="entry name" value="Peptidase_M36"/>
</dbReference>
<evidence type="ECO:0000259" key="14">
    <source>
        <dbReference type="Pfam" id="PF07504"/>
    </source>
</evidence>
<dbReference type="InterPro" id="IPR027268">
    <property type="entry name" value="Peptidase_M4/M1_CTD_sf"/>
</dbReference>
<keyword evidence="3 13" id="KW-0964">Secreted</keyword>
<dbReference type="CDD" id="cd09596">
    <property type="entry name" value="M36"/>
    <property type="match status" value="1"/>
</dbReference>
<comment type="subcellular location">
    <subcellularLocation>
        <location evidence="1 13">Secreted</location>
    </subcellularLocation>
</comment>
<dbReference type="Gene3D" id="3.10.170.10">
    <property type="match status" value="1"/>
</dbReference>
<evidence type="ECO:0000256" key="10">
    <source>
        <dbReference type="ARBA" id="ARBA00023145"/>
    </source>
</evidence>
<dbReference type="InterPro" id="IPR011096">
    <property type="entry name" value="FTP_domain"/>
</dbReference>
<protein>
    <recommendedName>
        <fullName evidence="13">Extracellular metalloproteinase</fullName>
        <ecNumber evidence="13">3.4.24.-</ecNumber>
    </recommendedName>
    <alternativeName>
        <fullName evidence="13">Fungalysin</fullName>
    </alternativeName>
</protein>
<evidence type="ECO:0000256" key="3">
    <source>
        <dbReference type="ARBA" id="ARBA00022525"/>
    </source>
</evidence>
<evidence type="ECO:0000256" key="8">
    <source>
        <dbReference type="ARBA" id="ARBA00022833"/>
    </source>
</evidence>
<evidence type="ECO:0000256" key="1">
    <source>
        <dbReference type="ARBA" id="ARBA00004613"/>
    </source>
</evidence>
<dbReference type="AlphaFoldDB" id="A0A6A6ADP8"/>
<evidence type="ECO:0000256" key="6">
    <source>
        <dbReference type="ARBA" id="ARBA00022729"/>
    </source>
</evidence>
<keyword evidence="6 13" id="KW-0732">Signal</keyword>
<evidence type="ECO:0000256" key="13">
    <source>
        <dbReference type="RuleBase" id="RU364017"/>
    </source>
</evidence>
<evidence type="ECO:0000256" key="12">
    <source>
        <dbReference type="PIRSR" id="PIRSR601842-2"/>
    </source>
</evidence>
<keyword evidence="10 13" id="KW-0865">Zymogen</keyword>
<comment type="similarity">
    <text evidence="2 13">Belongs to the peptidase M36 family.</text>
</comment>
<dbReference type="PANTHER" id="PTHR33478:SF1">
    <property type="entry name" value="EXTRACELLULAR METALLOPROTEINASE MEP"/>
    <property type="match status" value="1"/>
</dbReference>
<feature type="binding site" evidence="12">
    <location>
        <position position="432"/>
    </location>
    <ligand>
        <name>Zn(2+)</name>
        <dbReference type="ChEBI" id="CHEBI:29105"/>
        <note>catalytic</note>
    </ligand>
</feature>
<dbReference type="GO" id="GO:0008270">
    <property type="term" value="F:zinc ion binding"/>
    <property type="evidence" value="ECO:0007669"/>
    <property type="project" value="InterPro"/>
</dbReference>
<evidence type="ECO:0000256" key="2">
    <source>
        <dbReference type="ARBA" id="ARBA00006006"/>
    </source>
</evidence>
<dbReference type="SUPFAM" id="SSF55486">
    <property type="entry name" value="Metalloproteases ('zincins'), catalytic domain"/>
    <property type="match status" value="1"/>
</dbReference>
<keyword evidence="5 12" id="KW-0479">Metal-binding</keyword>
<accession>A0A6A6ADP8</accession>
<dbReference type="GeneID" id="54404195"/>
<feature type="domain" description="FTP" evidence="14">
    <location>
        <begin position="84"/>
        <end position="135"/>
    </location>
</feature>
<dbReference type="InterPro" id="IPR050371">
    <property type="entry name" value="Fungal_virulence_M36"/>
</dbReference>
<proteinExistence type="inferred from homology"/>
<keyword evidence="8 12" id="KW-0862">Zinc</keyword>
<dbReference type="PANTHER" id="PTHR33478">
    <property type="entry name" value="EXTRACELLULAR METALLOPROTEINASE MEP"/>
    <property type="match status" value="1"/>
</dbReference>
<keyword evidence="7 13" id="KW-0378">Hydrolase</keyword>